<dbReference type="Proteomes" id="UP000632858">
    <property type="component" value="Unassembled WGS sequence"/>
</dbReference>
<proteinExistence type="predicted"/>
<dbReference type="RefSeq" id="WP_188447246.1">
    <property type="nucleotide sequence ID" value="NZ_BMFO01000001.1"/>
</dbReference>
<name>A0A917FIE5_9GAMM</name>
<dbReference type="Pfam" id="PF10605">
    <property type="entry name" value="3HBOH"/>
    <property type="match status" value="1"/>
</dbReference>
<gene>
    <name evidence="4" type="ORF">GCM10010960_04210</name>
</gene>
<dbReference type="GO" id="GO:0047989">
    <property type="term" value="F:hydroxybutyrate-dimer hydrolase activity"/>
    <property type="evidence" value="ECO:0007669"/>
    <property type="project" value="InterPro"/>
</dbReference>
<evidence type="ECO:0000313" key="4">
    <source>
        <dbReference type="EMBL" id="GGF85384.1"/>
    </source>
</evidence>
<dbReference type="InterPro" id="IPR029058">
    <property type="entry name" value="AB_hydrolase_fold"/>
</dbReference>
<dbReference type="GO" id="GO:0019605">
    <property type="term" value="P:butyrate metabolic process"/>
    <property type="evidence" value="ECO:0007669"/>
    <property type="project" value="InterPro"/>
</dbReference>
<reference evidence="4" key="2">
    <citation type="submission" date="2020-09" db="EMBL/GenBank/DDBJ databases">
        <authorList>
            <person name="Sun Q."/>
            <person name="Zhou Y."/>
        </authorList>
    </citation>
    <scope>NUCLEOTIDE SEQUENCE</scope>
    <source>
        <strain evidence="4">CGMCC 1.12726</strain>
    </source>
</reference>
<evidence type="ECO:0000256" key="1">
    <source>
        <dbReference type="ARBA" id="ARBA00022801"/>
    </source>
</evidence>
<feature type="region of interest" description="Disordered" evidence="2">
    <location>
        <begin position="568"/>
        <end position="593"/>
    </location>
</feature>
<evidence type="ECO:0000313" key="5">
    <source>
        <dbReference type="Proteomes" id="UP000632858"/>
    </source>
</evidence>
<reference evidence="4" key="1">
    <citation type="journal article" date="2014" name="Int. J. Syst. Evol. Microbiol.">
        <title>Complete genome sequence of Corynebacterium casei LMG S-19264T (=DSM 44701T), isolated from a smear-ripened cheese.</title>
        <authorList>
            <consortium name="US DOE Joint Genome Institute (JGI-PGF)"/>
            <person name="Walter F."/>
            <person name="Albersmeier A."/>
            <person name="Kalinowski J."/>
            <person name="Ruckert C."/>
        </authorList>
    </citation>
    <scope>NUCLEOTIDE SEQUENCE</scope>
    <source>
        <strain evidence="4">CGMCC 1.12726</strain>
    </source>
</reference>
<accession>A0A917FIE5</accession>
<dbReference type="GO" id="GO:0005615">
    <property type="term" value="C:extracellular space"/>
    <property type="evidence" value="ECO:0007669"/>
    <property type="project" value="InterPro"/>
</dbReference>
<keyword evidence="5" id="KW-1185">Reference proteome</keyword>
<dbReference type="SUPFAM" id="SSF53474">
    <property type="entry name" value="alpha/beta-Hydrolases"/>
    <property type="match status" value="1"/>
</dbReference>
<comment type="caution">
    <text evidence="4">The sequence shown here is derived from an EMBL/GenBank/DDBJ whole genome shotgun (WGS) entry which is preliminary data.</text>
</comment>
<feature type="chain" id="PRO_5037493974" evidence="3">
    <location>
        <begin position="23"/>
        <end position="593"/>
    </location>
</feature>
<keyword evidence="1 4" id="KW-0378">Hydrolase</keyword>
<keyword evidence="3" id="KW-0732">Signal</keyword>
<evidence type="ECO:0000256" key="3">
    <source>
        <dbReference type="SAM" id="SignalP"/>
    </source>
</evidence>
<dbReference type="Gene3D" id="3.40.50.1820">
    <property type="entry name" value="alpha/beta hydrolase"/>
    <property type="match status" value="1"/>
</dbReference>
<sequence>MRHTHTLIAGILLAGTASLAVARGPVPLAQSLHTHADLLSAGLGLDGLRNPTAPAGETSAELLRQRALWANWRGIADLAPGGGYGDWYGRIAPVPGREYSALLRFKGNTQPHRVMVQIPDNYDLDKRCLVVTASSGSRGIYGAIALAGAWGLNHGCAVAYTDKGAGTGFLAAEGEGYAVDGHLSRDGTPKEFVYPTGAKSIAVKHAHSGDNPEADWGRYVQQASEYALATLDSRFPHAAPFTTKNTRTLAVGVSNGAGAVLRAAELPGNWLDGVVAVSPNIHAPGSRPLYDYSTEAALLMPCALNAADFDTVAYARPGGVKSAAGTLRCASLKADGMLAADTPQAQAEAAWAMLRAAGWRREAVAAGAVSTAFDLWRAVAVTYASAYLRSGPDDMPCGYRFDTLDAAGKPRMAAEAERALWWSDSTGIPPSVGVGIVDGQATGNDAAFAGLKCLRALWTGNDAEAQALRQSITATQAKLPAKGLPVLVIHGADDGLVPEAFSGGAYAAWAGKSRPSVRYWQVQHAQHFDAFLAQPVLATQYVPLMPYAYRGLDAVWAAIAESKPLPDSRTITPVPRKAGAGGLQPLTAESLGL</sequence>
<evidence type="ECO:0000256" key="2">
    <source>
        <dbReference type="SAM" id="MobiDB-lite"/>
    </source>
</evidence>
<feature type="signal peptide" evidence="3">
    <location>
        <begin position="1"/>
        <end position="22"/>
    </location>
</feature>
<organism evidence="4 5">
    <name type="scientific">Arenimonas maotaiensis</name>
    <dbReference type="NCBI Taxonomy" id="1446479"/>
    <lineage>
        <taxon>Bacteria</taxon>
        <taxon>Pseudomonadati</taxon>
        <taxon>Pseudomonadota</taxon>
        <taxon>Gammaproteobacteria</taxon>
        <taxon>Lysobacterales</taxon>
        <taxon>Lysobacteraceae</taxon>
        <taxon>Arenimonas</taxon>
    </lineage>
</organism>
<dbReference type="EMBL" id="BMFO01000001">
    <property type="protein sequence ID" value="GGF85384.1"/>
    <property type="molecule type" value="Genomic_DNA"/>
</dbReference>
<dbReference type="AlphaFoldDB" id="A0A917FIE5"/>
<protein>
    <submittedName>
        <fullName evidence="4">D-(-)-3-hydroxybutyrate oligomer hydrolase</fullName>
    </submittedName>
</protein>
<dbReference type="InterPro" id="IPR016582">
    <property type="entry name" value="OHBut_olig_hydro_put"/>
</dbReference>